<dbReference type="GO" id="GO:0005576">
    <property type="term" value="C:extracellular region"/>
    <property type="evidence" value="ECO:0007669"/>
    <property type="project" value="TreeGrafter"/>
</dbReference>
<dbReference type="Gene3D" id="3.30.2390.20">
    <property type="entry name" value="Type VII secretion system EccB, repeat 1 domain"/>
    <property type="match status" value="1"/>
</dbReference>
<evidence type="ECO:0000313" key="3">
    <source>
        <dbReference type="Proteomes" id="UP000677082"/>
    </source>
</evidence>
<dbReference type="EMBL" id="BOQN01000160">
    <property type="protein sequence ID" value="GIM97860.1"/>
    <property type="molecule type" value="Genomic_DNA"/>
</dbReference>
<dbReference type="NCBIfam" id="TIGR03919">
    <property type="entry name" value="T7SS_EccB"/>
    <property type="match status" value="1"/>
</dbReference>
<dbReference type="PANTHER" id="PTHR40765">
    <property type="entry name" value="ESX-2 SECRETION SYSTEM ATPASE ECCB2"/>
    <property type="match status" value="1"/>
</dbReference>
<dbReference type="PANTHER" id="PTHR40765:SF2">
    <property type="entry name" value="ESX-2 SECRETION SYSTEM ATPASE ECCB2"/>
    <property type="match status" value="1"/>
</dbReference>
<name>A0A920BRB0_9ACTN</name>
<protein>
    <submittedName>
        <fullName evidence="2">Type VII secretion protein EccB</fullName>
    </submittedName>
</protein>
<keyword evidence="1" id="KW-0812">Transmembrane</keyword>
<reference evidence="2 3" key="1">
    <citation type="submission" date="2021-03" db="EMBL/GenBank/DDBJ databases">
        <title>Whole genome shotgun sequence of Actinoplanes toevensis NBRC 105298.</title>
        <authorList>
            <person name="Komaki H."/>
            <person name="Tamura T."/>
        </authorList>
    </citation>
    <scope>NUCLEOTIDE SEQUENCE [LARGE SCALE GENOMIC DNA]</scope>
    <source>
        <strain evidence="2 3">NBRC 105298</strain>
    </source>
</reference>
<organism evidence="2 3">
    <name type="scientific">Paractinoplanes toevensis</name>
    <dbReference type="NCBI Taxonomy" id="571911"/>
    <lineage>
        <taxon>Bacteria</taxon>
        <taxon>Bacillati</taxon>
        <taxon>Actinomycetota</taxon>
        <taxon>Actinomycetes</taxon>
        <taxon>Micromonosporales</taxon>
        <taxon>Micromonosporaceae</taxon>
        <taxon>Paractinoplanes</taxon>
    </lineage>
</organism>
<keyword evidence="3" id="KW-1185">Reference proteome</keyword>
<keyword evidence="1" id="KW-0472">Membrane</keyword>
<dbReference type="RefSeq" id="WP_213013482.1">
    <property type="nucleotide sequence ID" value="NZ_BOQN01000160.1"/>
</dbReference>
<evidence type="ECO:0000313" key="2">
    <source>
        <dbReference type="EMBL" id="GIM97860.1"/>
    </source>
</evidence>
<feature type="transmembrane region" description="Helical" evidence="1">
    <location>
        <begin position="41"/>
        <end position="61"/>
    </location>
</feature>
<dbReference type="InterPro" id="IPR007795">
    <property type="entry name" value="T7SS_EccB"/>
</dbReference>
<gene>
    <name evidence="2" type="ORF">Ato02nite_096530</name>
</gene>
<evidence type="ECO:0000256" key="1">
    <source>
        <dbReference type="SAM" id="Phobius"/>
    </source>
</evidence>
<dbReference type="Pfam" id="PF05108">
    <property type="entry name" value="T7SS_ESX1_EccB"/>
    <property type="match status" value="1"/>
</dbReference>
<keyword evidence="1" id="KW-1133">Transmembrane helix</keyword>
<dbReference type="Proteomes" id="UP000677082">
    <property type="component" value="Unassembled WGS sequence"/>
</dbReference>
<proteinExistence type="predicted"/>
<accession>A0A920BRB0</accession>
<comment type="caution">
    <text evidence="2">The sequence shown here is derived from an EMBL/GenBank/DDBJ whole genome shotgun (WGS) entry which is preliminary data.</text>
</comment>
<sequence length="462" mass="47961">MPSRQDQLHSYQYSLQRVVAALVTHDPDPSRSPLRRAGTTALVSLLVASLAVVGATIYGILTGQSNVNPKDASVVFQEKGSGARYVYLKSDDKLHPVLNFTSGLLLAEGESPKLKSIAADKLATVGLGPTLGIPEAPDSLPDSDDLLTERWSICTDNKGEEGRPRSTLLIGDRLTDGTVAAGTGEALLVRDTAGANFLIHNNRRFFIPADRLTATKRILGWGAQESWQVSTAWLNAVPRGADLVPPPIPDVGDDSVVGDLKVGRLVTGPDKQVAIILSDGAADLTPVQGKLMQVAGAAAPIDLGNDFLTMPPSKTRLSDTNDPNGLPAEVPQLRGTNPGQVCMTLPADSKSGDGIRIDPTVPAGSAVDSSGAAPSTVLADFVHVARGKGVVAEAAASPTAPAGSGTVSVVTDTGRIYPLADRALLTKLGYAGVKPRQIPSELISLLPQGASLDPARAGQSQS</sequence>
<dbReference type="InterPro" id="IPR044857">
    <property type="entry name" value="T7SS_EccB_R1"/>
</dbReference>
<dbReference type="AlphaFoldDB" id="A0A920BRB0"/>